<evidence type="ECO:0000313" key="2">
    <source>
        <dbReference type="EMBL" id="CAG6630789.1"/>
    </source>
</evidence>
<organism evidence="2">
    <name type="scientific">Cacopsylla melanoneura</name>
    <dbReference type="NCBI Taxonomy" id="428564"/>
    <lineage>
        <taxon>Eukaryota</taxon>
        <taxon>Metazoa</taxon>
        <taxon>Ecdysozoa</taxon>
        <taxon>Arthropoda</taxon>
        <taxon>Hexapoda</taxon>
        <taxon>Insecta</taxon>
        <taxon>Pterygota</taxon>
        <taxon>Neoptera</taxon>
        <taxon>Paraneoptera</taxon>
        <taxon>Hemiptera</taxon>
        <taxon>Sternorrhyncha</taxon>
        <taxon>Psylloidea</taxon>
        <taxon>Psyllidae</taxon>
        <taxon>Psyllinae</taxon>
        <taxon>Cacopsylla</taxon>
    </lineage>
</organism>
<keyword evidence="1" id="KW-0732">Signal</keyword>
<feature type="signal peptide" evidence="1">
    <location>
        <begin position="1"/>
        <end position="16"/>
    </location>
</feature>
<protein>
    <submittedName>
        <fullName evidence="2">Uncharacterized protein</fullName>
    </submittedName>
</protein>
<evidence type="ECO:0000256" key="1">
    <source>
        <dbReference type="SAM" id="SignalP"/>
    </source>
</evidence>
<sequence length="147" mass="16812">MASIFVLLLLEGNAIFELTLLEGSAIFELILFDGSAMFELILLDGNAIFELIPVEDRAIFELILLEGRAIFEQFEFVLKMRAGLESCDTCPVVWSLFELYSELFEIRVWSLFELYLELFETFSELSRLLSCGILCCTKFLLPSKLLS</sequence>
<name>A0A8D8QFD9_9HEMI</name>
<accession>A0A8D8QFD9</accession>
<reference evidence="2" key="1">
    <citation type="submission" date="2021-05" db="EMBL/GenBank/DDBJ databases">
        <authorList>
            <person name="Alioto T."/>
            <person name="Alioto T."/>
            <person name="Gomez Garrido J."/>
        </authorList>
    </citation>
    <scope>NUCLEOTIDE SEQUENCE</scope>
</reference>
<feature type="chain" id="PRO_5034141390" evidence="1">
    <location>
        <begin position="17"/>
        <end position="147"/>
    </location>
</feature>
<dbReference type="EMBL" id="HBUF01074815">
    <property type="protein sequence ID" value="CAG6630789.1"/>
    <property type="molecule type" value="Transcribed_RNA"/>
</dbReference>
<proteinExistence type="predicted"/>
<dbReference type="AlphaFoldDB" id="A0A8D8QFD9"/>